<protein>
    <submittedName>
        <fullName evidence="1">Uncharacterized protein</fullName>
    </submittedName>
</protein>
<dbReference type="EMBL" id="JADGJW010000850">
    <property type="protein sequence ID" value="KAJ3211192.1"/>
    <property type="molecule type" value="Genomic_DNA"/>
</dbReference>
<feature type="non-terminal residue" evidence="1">
    <location>
        <position position="121"/>
    </location>
</feature>
<evidence type="ECO:0000313" key="2">
    <source>
        <dbReference type="Proteomes" id="UP001211065"/>
    </source>
</evidence>
<comment type="caution">
    <text evidence="1">The sequence shown here is derived from an EMBL/GenBank/DDBJ whole genome shotgun (WGS) entry which is preliminary data.</text>
</comment>
<name>A0AAD5TXU0_9FUNG</name>
<reference evidence="1" key="1">
    <citation type="submission" date="2020-05" db="EMBL/GenBank/DDBJ databases">
        <title>Phylogenomic resolution of chytrid fungi.</title>
        <authorList>
            <person name="Stajich J.E."/>
            <person name="Amses K."/>
            <person name="Simmons R."/>
            <person name="Seto K."/>
            <person name="Myers J."/>
            <person name="Bonds A."/>
            <person name="Quandt C.A."/>
            <person name="Barry K."/>
            <person name="Liu P."/>
            <person name="Grigoriev I."/>
            <person name="Longcore J.E."/>
            <person name="James T.Y."/>
        </authorList>
    </citation>
    <scope>NUCLEOTIDE SEQUENCE</scope>
    <source>
        <strain evidence="1">JEL0476</strain>
    </source>
</reference>
<dbReference type="Proteomes" id="UP001211065">
    <property type="component" value="Unassembled WGS sequence"/>
</dbReference>
<sequence>MNINHPFLQIQINIPKEEEEGEEGEEEANFTSRSLIEKINNVLDLNSTDSEAKSSTETIDLLTKITNALDELKYEKKNKHSALNNEVDNVKVNSNLEDVPVFKNFIIPKVEYESMISNYDT</sequence>
<accession>A0AAD5TXU0</accession>
<proteinExistence type="predicted"/>
<keyword evidence="2" id="KW-1185">Reference proteome</keyword>
<dbReference type="AlphaFoldDB" id="A0AAD5TXU0"/>
<organism evidence="1 2">
    <name type="scientific">Clydaea vesicula</name>
    <dbReference type="NCBI Taxonomy" id="447962"/>
    <lineage>
        <taxon>Eukaryota</taxon>
        <taxon>Fungi</taxon>
        <taxon>Fungi incertae sedis</taxon>
        <taxon>Chytridiomycota</taxon>
        <taxon>Chytridiomycota incertae sedis</taxon>
        <taxon>Chytridiomycetes</taxon>
        <taxon>Lobulomycetales</taxon>
        <taxon>Lobulomycetaceae</taxon>
        <taxon>Clydaea</taxon>
    </lineage>
</organism>
<evidence type="ECO:0000313" key="1">
    <source>
        <dbReference type="EMBL" id="KAJ3211192.1"/>
    </source>
</evidence>
<gene>
    <name evidence="1" type="ORF">HK099_008079</name>
</gene>